<keyword evidence="2" id="KW-1185">Reference proteome</keyword>
<comment type="caution">
    <text evidence="1">The sequence shown here is derived from an EMBL/GenBank/DDBJ whole genome shotgun (WGS) entry which is preliminary data.</text>
</comment>
<accession>A0ABR6NMM3</accession>
<dbReference type="Proteomes" id="UP001138540">
    <property type="component" value="Unassembled WGS sequence"/>
</dbReference>
<evidence type="ECO:0000313" key="2">
    <source>
        <dbReference type="Proteomes" id="UP001138540"/>
    </source>
</evidence>
<organism evidence="1 2">
    <name type="scientific">Sphingobium lignivorans</name>
    <dbReference type="NCBI Taxonomy" id="2735886"/>
    <lineage>
        <taxon>Bacteria</taxon>
        <taxon>Pseudomonadati</taxon>
        <taxon>Pseudomonadota</taxon>
        <taxon>Alphaproteobacteria</taxon>
        <taxon>Sphingomonadales</taxon>
        <taxon>Sphingomonadaceae</taxon>
        <taxon>Sphingobium</taxon>
    </lineage>
</organism>
<protein>
    <submittedName>
        <fullName evidence="1">Uncharacterized protein</fullName>
    </submittedName>
</protein>
<dbReference type="EMBL" id="JACHKA010000001">
    <property type="protein sequence ID" value="MBB5987444.1"/>
    <property type="molecule type" value="Genomic_DNA"/>
</dbReference>
<reference evidence="1 2" key="1">
    <citation type="submission" date="2020-08" db="EMBL/GenBank/DDBJ databases">
        <title>Exploring microbial biodiversity for novel pathways involved in the catabolism of aromatic compounds derived from lignin.</title>
        <authorList>
            <person name="Elkins J."/>
        </authorList>
    </citation>
    <scope>NUCLEOTIDE SEQUENCE [LARGE SCALE GENOMIC DNA]</scope>
    <source>
        <strain evidence="1 2">B1D3A</strain>
    </source>
</reference>
<sequence>MMNAAVMDAELERLAQIEVETIGSVDRARRLLLLLERAQAADDVEALRRIVVELITHMIDRDRGAYHELFTPED</sequence>
<evidence type="ECO:0000313" key="1">
    <source>
        <dbReference type="EMBL" id="MBB5987444.1"/>
    </source>
</evidence>
<gene>
    <name evidence="1" type="ORF">HNP60_003418</name>
</gene>
<name>A0ABR6NMM3_9SPHN</name>
<proteinExistence type="predicted"/>
<dbReference type="RefSeq" id="WP_184155984.1">
    <property type="nucleotide sequence ID" value="NZ_JACHKA010000001.1"/>
</dbReference>